<evidence type="ECO:0000256" key="4">
    <source>
        <dbReference type="PROSITE-ProRule" id="PRU01024"/>
    </source>
</evidence>
<dbReference type="InterPro" id="IPR012340">
    <property type="entry name" value="NA-bd_OB-fold"/>
</dbReference>
<dbReference type="InterPro" id="IPR029063">
    <property type="entry name" value="SAM-dependent_MTases_sf"/>
</dbReference>
<gene>
    <name evidence="7" type="ORF">CEY15_00660</name>
</gene>
<dbReference type="RefSeq" id="WP_095716846.1">
    <property type="nucleotide sequence ID" value="NZ_NTGA01000001.1"/>
</dbReference>
<dbReference type="Gene3D" id="2.40.50.1070">
    <property type="match status" value="1"/>
</dbReference>
<dbReference type="PROSITE" id="PS01230">
    <property type="entry name" value="TRMA_1"/>
    <property type="match status" value="1"/>
</dbReference>
<dbReference type="InterPro" id="IPR010280">
    <property type="entry name" value="U5_MeTrfase_fam"/>
</dbReference>
<keyword evidence="8" id="KW-1185">Reference proteome</keyword>
<dbReference type="OrthoDB" id="9804590at2"/>
<feature type="binding site" evidence="4">
    <location>
        <position position="368"/>
    </location>
    <ligand>
        <name>S-adenosyl-L-methionine</name>
        <dbReference type="ChEBI" id="CHEBI:59789"/>
    </ligand>
</feature>
<accession>A0A2A2WVI5</accession>
<feature type="binding site" evidence="4">
    <location>
        <position position="296"/>
    </location>
    <ligand>
        <name>S-adenosyl-L-methionine</name>
        <dbReference type="ChEBI" id="CHEBI:59789"/>
    </ligand>
</feature>
<dbReference type="InterPro" id="IPR030390">
    <property type="entry name" value="MeTrfase_TrmA_AS"/>
</dbReference>
<name>A0A2A2WVI5_9ACTN</name>
<dbReference type="GO" id="GO:0070475">
    <property type="term" value="P:rRNA base methylation"/>
    <property type="evidence" value="ECO:0007669"/>
    <property type="project" value="TreeGrafter"/>
</dbReference>
<feature type="compositionally biased region" description="Basic residues" evidence="6">
    <location>
        <begin position="214"/>
        <end position="232"/>
    </location>
</feature>
<feature type="active site" description="Nucleophile" evidence="4">
    <location>
        <position position="395"/>
    </location>
</feature>
<keyword evidence="3 4" id="KW-0949">S-adenosyl-L-methionine</keyword>
<evidence type="ECO:0000256" key="2">
    <source>
        <dbReference type="ARBA" id="ARBA00022679"/>
    </source>
</evidence>
<dbReference type="PROSITE" id="PS51687">
    <property type="entry name" value="SAM_MT_RNA_M5U"/>
    <property type="match status" value="1"/>
</dbReference>
<evidence type="ECO:0000313" key="8">
    <source>
        <dbReference type="Proteomes" id="UP000218810"/>
    </source>
</evidence>
<dbReference type="Gene3D" id="2.40.50.140">
    <property type="entry name" value="Nucleic acid-binding proteins"/>
    <property type="match status" value="1"/>
</dbReference>
<evidence type="ECO:0000256" key="5">
    <source>
        <dbReference type="PROSITE-ProRule" id="PRU10015"/>
    </source>
</evidence>
<dbReference type="EMBL" id="NTGA01000001">
    <property type="protein sequence ID" value="PAY25014.1"/>
    <property type="molecule type" value="Genomic_DNA"/>
</dbReference>
<evidence type="ECO:0000256" key="6">
    <source>
        <dbReference type="SAM" id="MobiDB-lite"/>
    </source>
</evidence>
<dbReference type="GO" id="GO:0070041">
    <property type="term" value="F:rRNA (uridine-C5-)-methyltransferase activity"/>
    <property type="evidence" value="ECO:0007669"/>
    <property type="project" value="TreeGrafter"/>
</dbReference>
<dbReference type="PANTHER" id="PTHR11061">
    <property type="entry name" value="RNA M5U METHYLTRANSFERASE"/>
    <property type="match status" value="1"/>
</dbReference>
<feature type="region of interest" description="Disordered" evidence="6">
    <location>
        <begin position="207"/>
        <end position="235"/>
    </location>
</feature>
<dbReference type="SUPFAM" id="SSF53335">
    <property type="entry name" value="S-adenosyl-L-methionine-dependent methyltransferases"/>
    <property type="match status" value="1"/>
</dbReference>
<dbReference type="PANTHER" id="PTHR11061:SF30">
    <property type="entry name" value="TRNA (URACIL(54)-C(5))-METHYLTRANSFERASE"/>
    <property type="match status" value="1"/>
</dbReference>
<evidence type="ECO:0000313" key="7">
    <source>
        <dbReference type="EMBL" id="PAY25014.1"/>
    </source>
</evidence>
<keyword evidence="2 4" id="KW-0808">Transferase</keyword>
<evidence type="ECO:0000256" key="1">
    <source>
        <dbReference type="ARBA" id="ARBA00022603"/>
    </source>
</evidence>
<organism evidence="7 8">
    <name type="scientific">Dietzia natronolimnaea</name>
    <dbReference type="NCBI Taxonomy" id="161920"/>
    <lineage>
        <taxon>Bacteria</taxon>
        <taxon>Bacillati</taxon>
        <taxon>Actinomycetota</taxon>
        <taxon>Actinomycetes</taxon>
        <taxon>Mycobacteriales</taxon>
        <taxon>Dietziaceae</taxon>
        <taxon>Dietzia</taxon>
    </lineage>
</organism>
<evidence type="ECO:0000256" key="3">
    <source>
        <dbReference type="ARBA" id="ARBA00022691"/>
    </source>
</evidence>
<proteinExistence type="inferred from homology"/>
<dbReference type="Proteomes" id="UP000218810">
    <property type="component" value="Unassembled WGS sequence"/>
</dbReference>
<sequence>MTPPTRTDWTGRVLRLRIEGPAQGGEFVARHSGRVVFCRGGITGELAEVVIDDDPGRAFCRGTVTRVLEPSPDRVDPVCPAAAAGAGCCDWSHIGPSAARVFAGTVLADQARRIGRIQSVPDRLSVEVPGGDDATTGWRTVARWVTGDDGVPGVRRSRSREVVTHPCVQADPRIGEAIRAAGVGPHREILGVLGDDGQVHVAHRPVTDPVSRGRDRRSRRGAATRARARASRAGRWEHVSGAPTVSRTVGGRTWRLPVDAFWQAHRSAAAHYSDLVRGAVSGAPALPGDPVVWDLYGGAGLFSAAVLDVVPRARVTVVESSRASLEAVGSALEIGPAVVPVASRVEQFLERSSGAADRGGDPDLVILDPPRGGAGIEVMTALARGTASRIIHVGCDPASLARDVGVLVSAGWTPAGIQGVAAFPATHHVEGLAVLDSPRAR</sequence>
<reference evidence="8" key="1">
    <citation type="submission" date="2017-09" db="EMBL/GenBank/DDBJ databases">
        <authorList>
            <person name="Zhang Y."/>
            <person name="Huang X."/>
            <person name="Liu J."/>
            <person name="Lu L."/>
            <person name="Peng K."/>
        </authorList>
    </citation>
    <scope>NUCLEOTIDE SEQUENCE [LARGE SCALE GENOMIC DNA]</scope>
    <source>
        <strain evidence="8">S-XJ-1</strain>
    </source>
</reference>
<comment type="similarity">
    <text evidence="4">Belongs to the class I-like SAM-binding methyltransferase superfamily. RNA M5U methyltransferase family.</text>
</comment>
<feature type="binding site" evidence="4">
    <location>
        <position position="263"/>
    </location>
    <ligand>
        <name>S-adenosyl-L-methionine</name>
        <dbReference type="ChEBI" id="CHEBI:59789"/>
    </ligand>
</feature>
<dbReference type="AlphaFoldDB" id="A0A2A2WVI5"/>
<dbReference type="Gene3D" id="3.40.50.150">
    <property type="entry name" value="Vaccinia Virus protein VP39"/>
    <property type="match status" value="1"/>
</dbReference>
<keyword evidence="1 4" id="KW-0489">Methyltransferase</keyword>
<protein>
    <submittedName>
        <fullName evidence="7">RNA methyltransferase</fullName>
    </submittedName>
</protein>
<feature type="active site" evidence="5">
    <location>
        <position position="395"/>
    </location>
</feature>
<feature type="binding site" evidence="4">
    <location>
        <position position="319"/>
    </location>
    <ligand>
        <name>S-adenosyl-L-methionine</name>
        <dbReference type="ChEBI" id="CHEBI:59789"/>
    </ligand>
</feature>
<comment type="caution">
    <text evidence="7">The sequence shown here is derived from an EMBL/GenBank/DDBJ whole genome shotgun (WGS) entry which is preliminary data.</text>
</comment>